<dbReference type="Proteomes" id="UP001444071">
    <property type="component" value="Unassembled WGS sequence"/>
</dbReference>
<reference evidence="1 2" key="1">
    <citation type="submission" date="2021-06" db="EMBL/GenBank/DDBJ databases">
        <authorList>
            <person name="Palmer J.M."/>
        </authorList>
    </citation>
    <scope>NUCLEOTIDE SEQUENCE [LARGE SCALE GENOMIC DNA]</scope>
    <source>
        <strain evidence="1 2">XR_2019</strain>
        <tissue evidence="1">Muscle</tissue>
    </source>
</reference>
<dbReference type="EMBL" id="JAHRIM010092678">
    <property type="protein sequence ID" value="MEQ2277815.1"/>
    <property type="molecule type" value="Genomic_DNA"/>
</dbReference>
<evidence type="ECO:0000313" key="1">
    <source>
        <dbReference type="EMBL" id="MEQ2277815.1"/>
    </source>
</evidence>
<evidence type="ECO:0000313" key="2">
    <source>
        <dbReference type="Proteomes" id="UP001444071"/>
    </source>
</evidence>
<protein>
    <submittedName>
        <fullName evidence="1">Uncharacterized protein</fullName>
    </submittedName>
</protein>
<name>A0ABV0X7I9_9TELE</name>
<organism evidence="1 2">
    <name type="scientific">Xenotaenia resolanae</name>
    <dbReference type="NCBI Taxonomy" id="208358"/>
    <lineage>
        <taxon>Eukaryota</taxon>
        <taxon>Metazoa</taxon>
        <taxon>Chordata</taxon>
        <taxon>Craniata</taxon>
        <taxon>Vertebrata</taxon>
        <taxon>Euteleostomi</taxon>
        <taxon>Actinopterygii</taxon>
        <taxon>Neopterygii</taxon>
        <taxon>Teleostei</taxon>
        <taxon>Neoteleostei</taxon>
        <taxon>Acanthomorphata</taxon>
        <taxon>Ovalentaria</taxon>
        <taxon>Atherinomorphae</taxon>
        <taxon>Cyprinodontiformes</taxon>
        <taxon>Goodeidae</taxon>
        <taxon>Xenotaenia</taxon>
    </lineage>
</organism>
<comment type="caution">
    <text evidence="1">The sequence shown here is derived from an EMBL/GenBank/DDBJ whole genome shotgun (WGS) entry which is preliminary data.</text>
</comment>
<gene>
    <name evidence="1" type="ORF">XENORESO_008145</name>
</gene>
<sequence length="102" mass="10752">MTHRVVSSDLKSSLVSAATAPCCSSSPPVIQYRIDCNPGVALDLLCCAPVTNFSVLLIYICTTPVCSKKHMQITKLLGLSILGDRPAGLRSSTCAAQQTSQP</sequence>
<accession>A0ABV0X7I9</accession>
<keyword evidence="2" id="KW-1185">Reference proteome</keyword>
<proteinExistence type="predicted"/>